<keyword evidence="3" id="KW-1185">Reference proteome</keyword>
<feature type="compositionally biased region" description="Low complexity" evidence="1">
    <location>
        <begin position="47"/>
        <end position="59"/>
    </location>
</feature>
<feature type="region of interest" description="Disordered" evidence="1">
    <location>
        <begin position="103"/>
        <end position="168"/>
    </location>
</feature>
<dbReference type="GeneID" id="54566817"/>
<organism evidence="2 3">
    <name type="scientific">Zasmidium cellare ATCC 36951</name>
    <dbReference type="NCBI Taxonomy" id="1080233"/>
    <lineage>
        <taxon>Eukaryota</taxon>
        <taxon>Fungi</taxon>
        <taxon>Dikarya</taxon>
        <taxon>Ascomycota</taxon>
        <taxon>Pezizomycotina</taxon>
        <taxon>Dothideomycetes</taxon>
        <taxon>Dothideomycetidae</taxon>
        <taxon>Mycosphaerellales</taxon>
        <taxon>Mycosphaerellaceae</taxon>
        <taxon>Zasmidium</taxon>
    </lineage>
</organism>
<reference evidence="2" key="1">
    <citation type="journal article" date="2020" name="Stud. Mycol.">
        <title>101 Dothideomycetes genomes: a test case for predicting lifestyles and emergence of pathogens.</title>
        <authorList>
            <person name="Haridas S."/>
            <person name="Albert R."/>
            <person name="Binder M."/>
            <person name="Bloem J."/>
            <person name="Labutti K."/>
            <person name="Salamov A."/>
            <person name="Andreopoulos B."/>
            <person name="Baker S."/>
            <person name="Barry K."/>
            <person name="Bills G."/>
            <person name="Bluhm B."/>
            <person name="Cannon C."/>
            <person name="Castanera R."/>
            <person name="Culley D."/>
            <person name="Daum C."/>
            <person name="Ezra D."/>
            <person name="Gonzalez J."/>
            <person name="Henrissat B."/>
            <person name="Kuo A."/>
            <person name="Liang C."/>
            <person name="Lipzen A."/>
            <person name="Lutzoni F."/>
            <person name="Magnuson J."/>
            <person name="Mondo S."/>
            <person name="Nolan M."/>
            <person name="Ohm R."/>
            <person name="Pangilinan J."/>
            <person name="Park H.-J."/>
            <person name="Ramirez L."/>
            <person name="Alfaro M."/>
            <person name="Sun H."/>
            <person name="Tritt A."/>
            <person name="Yoshinaga Y."/>
            <person name="Zwiers L.-H."/>
            <person name="Turgeon B."/>
            <person name="Goodwin S."/>
            <person name="Spatafora J."/>
            <person name="Crous P."/>
            <person name="Grigoriev I."/>
        </authorList>
    </citation>
    <scope>NUCLEOTIDE SEQUENCE</scope>
    <source>
        <strain evidence="2">ATCC 36951</strain>
    </source>
</reference>
<dbReference type="RefSeq" id="XP_033664564.1">
    <property type="nucleotide sequence ID" value="XM_033813545.1"/>
</dbReference>
<name>A0A6A6C9H4_ZASCE</name>
<protein>
    <submittedName>
        <fullName evidence="2">Uncharacterized protein</fullName>
    </submittedName>
</protein>
<evidence type="ECO:0000313" key="2">
    <source>
        <dbReference type="EMBL" id="KAF2163675.1"/>
    </source>
</evidence>
<dbReference type="Proteomes" id="UP000799537">
    <property type="component" value="Unassembled WGS sequence"/>
</dbReference>
<gene>
    <name evidence="2" type="ORF">M409DRAFT_57175</name>
</gene>
<dbReference type="EMBL" id="ML993607">
    <property type="protein sequence ID" value="KAF2163675.1"/>
    <property type="molecule type" value="Genomic_DNA"/>
</dbReference>
<evidence type="ECO:0000313" key="3">
    <source>
        <dbReference type="Proteomes" id="UP000799537"/>
    </source>
</evidence>
<evidence type="ECO:0000256" key="1">
    <source>
        <dbReference type="SAM" id="MobiDB-lite"/>
    </source>
</evidence>
<accession>A0A6A6C9H4</accession>
<sequence>MASCPCGRNDHTDGHTDCTCGHVPECHIETQSTTTDSDRDSMDYDADTSSNGLSSQSGSKFQGDDEEVDDDVETKKPRALEARGRLAKSSALVLAWLLDEPSDIQREHSGRELKVASPEPPEKTEISSRKRSLDETEAVDPAKRIRVDEGHVEEMGPVKDDHALGGDG</sequence>
<feature type="region of interest" description="Disordered" evidence="1">
    <location>
        <begin position="1"/>
        <end position="77"/>
    </location>
</feature>
<dbReference type="AlphaFoldDB" id="A0A6A6C9H4"/>
<proteinExistence type="predicted"/>